<organism evidence="15">
    <name type="scientific">Candidatus Kentrum sp. LFY</name>
    <dbReference type="NCBI Taxonomy" id="2126342"/>
    <lineage>
        <taxon>Bacteria</taxon>
        <taxon>Pseudomonadati</taxon>
        <taxon>Pseudomonadota</taxon>
        <taxon>Gammaproteobacteria</taxon>
        <taxon>Candidatus Kentrum</taxon>
    </lineage>
</organism>
<dbReference type="AlphaFoldDB" id="A0A450UIG1"/>
<dbReference type="GO" id="GO:0005737">
    <property type="term" value="C:cytoplasm"/>
    <property type="evidence" value="ECO:0007669"/>
    <property type="project" value="TreeGrafter"/>
</dbReference>
<comment type="similarity">
    <text evidence="3 12">Belongs to the NadC/ModD family.</text>
</comment>
<keyword evidence="6" id="KW-0662">Pyridine nucleotide biosynthesis</keyword>
<dbReference type="SUPFAM" id="SSF54675">
    <property type="entry name" value="Nicotinate/Quinolinate PRTase N-terminal domain-like"/>
    <property type="match status" value="1"/>
</dbReference>
<dbReference type="Pfam" id="PF02749">
    <property type="entry name" value="QRPTase_N"/>
    <property type="match status" value="1"/>
</dbReference>
<evidence type="ECO:0000256" key="9">
    <source>
        <dbReference type="ARBA" id="ARBA00033102"/>
    </source>
</evidence>
<reference evidence="15" key="1">
    <citation type="submission" date="2019-02" db="EMBL/GenBank/DDBJ databases">
        <authorList>
            <person name="Gruber-Vodicka R. H."/>
            <person name="Seah K. B. B."/>
        </authorList>
    </citation>
    <scope>NUCLEOTIDE SEQUENCE</scope>
    <source>
        <strain evidence="15">BECK_M7</strain>
    </source>
</reference>
<dbReference type="FunFam" id="3.90.1170.20:FF:000001">
    <property type="entry name" value="Nicotinate-nucleotide diphosphorylase (Carboxylating)"/>
    <property type="match status" value="1"/>
</dbReference>
<keyword evidence="8 12" id="KW-0808">Transferase</keyword>
<evidence type="ECO:0000259" key="14">
    <source>
        <dbReference type="Pfam" id="PF02749"/>
    </source>
</evidence>
<dbReference type="NCBIfam" id="TIGR00078">
    <property type="entry name" value="nadC"/>
    <property type="match status" value="1"/>
</dbReference>
<dbReference type="Gene3D" id="3.90.1170.20">
    <property type="entry name" value="Quinolinate phosphoribosyl transferase, N-terminal domain"/>
    <property type="match status" value="1"/>
</dbReference>
<dbReference type="GO" id="GO:0009435">
    <property type="term" value="P:NAD+ biosynthetic process"/>
    <property type="evidence" value="ECO:0007669"/>
    <property type="project" value="UniProtKB-UniPathway"/>
</dbReference>
<evidence type="ECO:0000256" key="10">
    <source>
        <dbReference type="ARBA" id="ARBA00047445"/>
    </source>
</evidence>
<evidence type="ECO:0000256" key="11">
    <source>
        <dbReference type="ARBA" id="ARBA00069173"/>
    </source>
</evidence>
<protein>
    <recommendedName>
        <fullName evidence="11">Probable nicotinate-nucleotide pyrophosphorylase [carboxylating]</fullName>
        <ecNumber evidence="5">2.4.2.19</ecNumber>
    </recommendedName>
    <alternativeName>
        <fullName evidence="9">Quinolinate phosphoribosyltransferase [decarboxylating]</fullName>
    </alternativeName>
</protein>
<dbReference type="PANTHER" id="PTHR32179:SF3">
    <property type="entry name" value="NICOTINATE-NUCLEOTIDE PYROPHOSPHORYLASE [CARBOXYLATING]"/>
    <property type="match status" value="1"/>
</dbReference>
<dbReference type="FunFam" id="3.20.20.70:FF:000030">
    <property type="entry name" value="Nicotinate-nucleotide pyrophosphorylase, carboxylating"/>
    <property type="match status" value="1"/>
</dbReference>
<gene>
    <name evidence="15" type="ORF">BECKLFY1418B_GA0070995_103321</name>
</gene>
<evidence type="ECO:0000256" key="2">
    <source>
        <dbReference type="ARBA" id="ARBA00004893"/>
    </source>
</evidence>
<keyword evidence="7 12" id="KW-0328">Glycosyltransferase</keyword>
<comment type="function">
    <text evidence="1">Involved in the catabolism of quinolinic acid (QA).</text>
</comment>
<dbReference type="PIRSF" id="PIRSF006250">
    <property type="entry name" value="NadC_ModD"/>
    <property type="match status" value="1"/>
</dbReference>
<evidence type="ECO:0000256" key="7">
    <source>
        <dbReference type="ARBA" id="ARBA00022676"/>
    </source>
</evidence>
<dbReference type="CDD" id="cd01572">
    <property type="entry name" value="QPRTase"/>
    <property type="match status" value="1"/>
</dbReference>
<dbReference type="InterPro" id="IPR036068">
    <property type="entry name" value="Nicotinate_pribotase-like_C"/>
</dbReference>
<dbReference type="SUPFAM" id="SSF51690">
    <property type="entry name" value="Nicotinate/Quinolinate PRTase C-terminal domain-like"/>
    <property type="match status" value="1"/>
</dbReference>
<evidence type="ECO:0000256" key="12">
    <source>
        <dbReference type="PIRNR" id="PIRNR006250"/>
    </source>
</evidence>
<evidence type="ECO:0000256" key="4">
    <source>
        <dbReference type="ARBA" id="ARBA00011218"/>
    </source>
</evidence>
<evidence type="ECO:0000256" key="5">
    <source>
        <dbReference type="ARBA" id="ARBA00011944"/>
    </source>
</evidence>
<dbReference type="EC" id="2.4.2.19" evidence="5"/>
<feature type="domain" description="Quinolinate phosphoribosyl transferase C-terminal" evidence="13">
    <location>
        <begin position="113"/>
        <end position="276"/>
    </location>
</feature>
<dbReference type="Pfam" id="PF01729">
    <property type="entry name" value="QRPTase_C"/>
    <property type="match status" value="1"/>
</dbReference>
<dbReference type="InterPro" id="IPR027277">
    <property type="entry name" value="NadC/ModD"/>
</dbReference>
<name>A0A450UIG1_9GAMM</name>
<comment type="catalytic activity">
    <reaction evidence="10">
        <text>nicotinate beta-D-ribonucleotide + CO2 + diphosphate = quinolinate + 5-phospho-alpha-D-ribose 1-diphosphate + 2 H(+)</text>
        <dbReference type="Rhea" id="RHEA:12733"/>
        <dbReference type="ChEBI" id="CHEBI:15378"/>
        <dbReference type="ChEBI" id="CHEBI:16526"/>
        <dbReference type="ChEBI" id="CHEBI:29959"/>
        <dbReference type="ChEBI" id="CHEBI:33019"/>
        <dbReference type="ChEBI" id="CHEBI:57502"/>
        <dbReference type="ChEBI" id="CHEBI:58017"/>
        <dbReference type="EC" id="2.4.2.19"/>
    </reaction>
</comment>
<dbReference type="UniPathway" id="UPA00253">
    <property type="reaction ID" value="UER00331"/>
</dbReference>
<evidence type="ECO:0000256" key="1">
    <source>
        <dbReference type="ARBA" id="ARBA00003237"/>
    </source>
</evidence>
<evidence type="ECO:0000256" key="3">
    <source>
        <dbReference type="ARBA" id="ARBA00009400"/>
    </source>
</evidence>
<proteinExistence type="inferred from homology"/>
<evidence type="ECO:0000259" key="13">
    <source>
        <dbReference type="Pfam" id="PF01729"/>
    </source>
</evidence>
<evidence type="ECO:0000256" key="8">
    <source>
        <dbReference type="ARBA" id="ARBA00022679"/>
    </source>
</evidence>
<feature type="domain" description="Quinolinate phosphoribosyl transferase N-terminal" evidence="14">
    <location>
        <begin position="26"/>
        <end position="110"/>
    </location>
</feature>
<dbReference type="InterPro" id="IPR002638">
    <property type="entry name" value="Quinolinate_PRibosylTrfase_C"/>
</dbReference>
<dbReference type="EMBL" id="CAADFF010000033">
    <property type="protein sequence ID" value="VFJ92287.1"/>
    <property type="molecule type" value="Genomic_DNA"/>
</dbReference>
<sequence>MTTRNLPNDIRETVRRALAEDIGNGDITSALLPVDSLASATLICREDAILCGTPWFDEVFRQLDDRIKTTWQVADGADIGPDETICRITGPAPAMLTGERTALNFLQALSGTATLARKYAAQVQGTGARVLDTRKTIPGLRTAQKYAVRCGGCQNHRLGLYDGILIKENHILAAGSLSTAVRLARERNPGIPVEVEVESLEECREALACAADIILLDNFDIQEIEEAVRINAGRAKLEVSGGVELTELRRLAETGVDYISIGSLTKHVRAVDLSLRFQYQGHHRAGS</sequence>
<accession>A0A450UIG1</accession>
<dbReference type="Gene3D" id="3.20.20.70">
    <property type="entry name" value="Aldolase class I"/>
    <property type="match status" value="1"/>
</dbReference>
<dbReference type="InterPro" id="IPR013785">
    <property type="entry name" value="Aldolase_TIM"/>
</dbReference>
<dbReference type="InterPro" id="IPR004393">
    <property type="entry name" value="NadC"/>
</dbReference>
<dbReference type="InterPro" id="IPR022412">
    <property type="entry name" value="Quinolinate_PRibosylTrfase_N"/>
</dbReference>
<dbReference type="GO" id="GO:0034213">
    <property type="term" value="P:quinolinate catabolic process"/>
    <property type="evidence" value="ECO:0007669"/>
    <property type="project" value="TreeGrafter"/>
</dbReference>
<evidence type="ECO:0000256" key="6">
    <source>
        <dbReference type="ARBA" id="ARBA00022642"/>
    </source>
</evidence>
<dbReference type="PANTHER" id="PTHR32179">
    <property type="entry name" value="NICOTINATE-NUCLEOTIDE PYROPHOSPHORYLASE [CARBOXYLATING]"/>
    <property type="match status" value="1"/>
</dbReference>
<evidence type="ECO:0000313" key="15">
    <source>
        <dbReference type="EMBL" id="VFJ92287.1"/>
    </source>
</evidence>
<comment type="subunit">
    <text evidence="4">Hexamer formed by 3 homodimers.</text>
</comment>
<dbReference type="InterPro" id="IPR037128">
    <property type="entry name" value="Quinolinate_PRibosylTase_N_sf"/>
</dbReference>
<dbReference type="GO" id="GO:0004514">
    <property type="term" value="F:nicotinate-nucleotide diphosphorylase (carboxylating) activity"/>
    <property type="evidence" value="ECO:0007669"/>
    <property type="project" value="UniProtKB-EC"/>
</dbReference>
<comment type="pathway">
    <text evidence="2">Cofactor biosynthesis; NAD(+) biosynthesis; nicotinate D-ribonucleotide from quinolinate: step 1/1.</text>
</comment>